<dbReference type="FunFam" id="1.10.10.10:FF:000001">
    <property type="entry name" value="LysR family transcriptional regulator"/>
    <property type="match status" value="1"/>
</dbReference>
<dbReference type="GO" id="GO:0003677">
    <property type="term" value="F:DNA binding"/>
    <property type="evidence" value="ECO:0007669"/>
    <property type="project" value="UniProtKB-KW"/>
</dbReference>
<dbReference type="InterPro" id="IPR036390">
    <property type="entry name" value="WH_DNA-bd_sf"/>
</dbReference>
<keyword evidence="4" id="KW-0804">Transcription</keyword>
<keyword evidence="7" id="KW-1185">Reference proteome</keyword>
<dbReference type="PRINTS" id="PR00039">
    <property type="entry name" value="HTHLYSR"/>
</dbReference>
<dbReference type="Pfam" id="PF00126">
    <property type="entry name" value="HTH_1"/>
    <property type="match status" value="1"/>
</dbReference>
<dbReference type="InterPro" id="IPR050950">
    <property type="entry name" value="HTH-type_LysR_regulators"/>
</dbReference>
<comment type="caution">
    <text evidence="6">The sequence shown here is derived from an EMBL/GenBank/DDBJ whole genome shotgun (WGS) entry which is preliminary data.</text>
</comment>
<feature type="domain" description="HTH lysR-type" evidence="5">
    <location>
        <begin position="1"/>
        <end position="58"/>
    </location>
</feature>
<gene>
    <name evidence="6" type="ORF">GCM10007932_19760</name>
</gene>
<sequence length="296" mass="33255">MNLIQLKLFSDLAREQSFVKVAKLNHISQPAVSVHVKKLEDALGQQLLSRTSQTTQLTPEGLLILEDVREILRLCENIKIKSNYSTGVLEGHIRIAAIHSVGMYELGDFLSGFMKAFPKVCVHLEYEHSEAIYEAVRKEKIDIGIVAYPKPNHLIESIPFSEDELVLVTGNKHRLSGKKSISIQQLKNEPFVAFGEGIPTRVVIDKLLQDSNVDVNIRMTHNNVYTLKKAVEAEIGVSILPNETVKEEVSKGTLHRIRVTDIDSKRPLSIIRLTAKDISTPLEVFIKELLDFADKT</sequence>
<proteinExistence type="inferred from homology"/>
<protein>
    <submittedName>
        <fullName evidence="6">LysR family transcriptional regulator</fullName>
    </submittedName>
</protein>
<dbReference type="Proteomes" id="UP001156690">
    <property type="component" value="Unassembled WGS sequence"/>
</dbReference>
<organism evidence="6 7">
    <name type="scientific">Vibrio penaeicida</name>
    <dbReference type="NCBI Taxonomy" id="104609"/>
    <lineage>
        <taxon>Bacteria</taxon>
        <taxon>Pseudomonadati</taxon>
        <taxon>Pseudomonadota</taxon>
        <taxon>Gammaproteobacteria</taxon>
        <taxon>Vibrionales</taxon>
        <taxon>Vibrionaceae</taxon>
        <taxon>Vibrio</taxon>
    </lineage>
</organism>
<dbReference type="InterPro" id="IPR005119">
    <property type="entry name" value="LysR_subst-bd"/>
</dbReference>
<dbReference type="EMBL" id="BSNX01000018">
    <property type="protein sequence ID" value="GLQ72616.1"/>
    <property type="molecule type" value="Genomic_DNA"/>
</dbReference>
<dbReference type="PANTHER" id="PTHR30419:SF8">
    <property type="entry name" value="NITROGEN ASSIMILATION TRANSCRIPTIONAL ACTIVATOR-RELATED"/>
    <property type="match status" value="1"/>
</dbReference>
<evidence type="ECO:0000256" key="3">
    <source>
        <dbReference type="ARBA" id="ARBA00023125"/>
    </source>
</evidence>
<evidence type="ECO:0000256" key="1">
    <source>
        <dbReference type="ARBA" id="ARBA00009437"/>
    </source>
</evidence>
<evidence type="ECO:0000313" key="6">
    <source>
        <dbReference type="EMBL" id="GLQ72616.1"/>
    </source>
</evidence>
<dbReference type="Pfam" id="PF03466">
    <property type="entry name" value="LysR_substrate"/>
    <property type="match status" value="1"/>
</dbReference>
<dbReference type="RefSeq" id="WP_126609803.1">
    <property type="nucleotide sequence ID" value="NZ_AP025144.1"/>
</dbReference>
<evidence type="ECO:0000313" key="7">
    <source>
        <dbReference type="Proteomes" id="UP001156690"/>
    </source>
</evidence>
<dbReference type="GO" id="GO:0005829">
    <property type="term" value="C:cytosol"/>
    <property type="evidence" value="ECO:0007669"/>
    <property type="project" value="TreeGrafter"/>
</dbReference>
<evidence type="ECO:0000259" key="5">
    <source>
        <dbReference type="PROSITE" id="PS50931"/>
    </source>
</evidence>
<dbReference type="PROSITE" id="PS50931">
    <property type="entry name" value="HTH_LYSR"/>
    <property type="match status" value="1"/>
</dbReference>
<dbReference type="InterPro" id="IPR036388">
    <property type="entry name" value="WH-like_DNA-bd_sf"/>
</dbReference>
<dbReference type="Gene3D" id="3.40.190.290">
    <property type="match status" value="1"/>
</dbReference>
<dbReference type="SUPFAM" id="SSF53850">
    <property type="entry name" value="Periplasmic binding protein-like II"/>
    <property type="match status" value="1"/>
</dbReference>
<comment type="similarity">
    <text evidence="1">Belongs to the LysR transcriptional regulatory family.</text>
</comment>
<dbReference type="CDD" id="cd05466">
    <property type="entry name" value="PBP2_LTTR_substrate"/>
    <property type="match status" value="1"/>
</dbReference>
<keyword evidence="3" id="KW-0238">DNA-binding</keyword>
<dbReference type="AlphaFoldDB" id="A0AAV5NRI5"/>
<evidence type="ECO:0000256" key="4">
    <source>
        <dbReference type="ARBA" id="ARBA00023163"/>
    </source>
</evidence>
<keyword evidence="2" id="KW-0805">Transcription regulation</keyword>
<dbReference type="InterPro" id="IPR000847">
    <property type="entry name" value="LysR_HTH_N"/>
</dbReference>
<accession>A0AAV5NRI5</accession>
<dbReference type="PANTHER" id="PTHR30419">
    <property type="entry name" value="HTH-TYPE TRANSCRIPTIONAL REGULATOR YBHD"/>
    <property type="match status" value="1"/>
</dbReference>
<reference evidence="7" key="1">
    <citation type="journal article" date="2019" name="Int. J. Syst. Evol. Microbiol.">
        <title>The Global Catalogue of Microorganisms (GCM) 10K type strain sequencing project: providing services to taxonomists for standard genome sequencing and annotation.</title>
        <authorList>
            <consortium name="The Broad Institute Genomics Platform"/>
            <consortium name="The Broad Institute Genome Sequencing Center for Infectious Disease"/>
            <person name="Wu L."/>
            <person name="Ma J."/>
        </authorList>
    </citation>
    <scope>NUCLEOTIDE SEQUENCE [LARGE SCALE GENOMIC DNA]</scope>
    <source>
        <strain evidence="7">NBRC 15640</strain>
    </source>
</reference>
<evidence type="ECO:0000256" key="2">
    <source>
        <dbReference type="ARBA" id="ARBA00023015"/>
    </source>
</evidence>
<name>A0AAV5NRI5_9VIBR</name>
<dbReference type="SUPFAM" id="SSF46785">
    <property type="entry name" value="Winged helix' DNA-binding domain"/>
    <property type="match status" value="1"/>
</dbReference>
<dbReference type="Gene3D" id="1.10.10.10">
    <property type="entry name" value="Winged helix-like DNA-binding domain superfamily/Winged helix DNA-binding domain"/>
    <property type="match status" value="1"/>
</dbReference>
<dbReference type="GO" id="GO:0003700">
    <property type="term" value="F:DNA-binding transcription factor activity"/>
    <property type="evidence" value="ECO:0007669"/>
    <property type="project" value="InterPro"/>
</dbReference>